<evidence type="ECO:0000313" key="2">
    <source>
        <dbReference type="Proteomes" id="UP000323274"/>
    </source>
</evidence>
<name>A0A5A5U2B6_LEUCI</name>
<dbReference type="SUPFAM" id="SSF55785">
    <property type="entry name" value="PYP-like sensor domain (PAS domain)"/>
    <property type="match status" value="1"/>
</dbReference>
<accession>A0A5A5U2B6</accession>
<reference evidence="1 2" key="1">
    <citation type="submission" date="2019-04" db="EMBL/GenBank/DDBJ databases">
        <title>A pseudo-fructophilic Leuconostoc citreum strain F192-5 isolated from peel of satsuma mandarin: the first report for isolation and characterization of strain-dependent fructophilic-like characteristics.</title>
        <authorList>
            <person name="Maeno S."/>
            <person name="Tanizawa Y."/>
            <person name="Kajikawa A."/>
            <person name="Kanesaki Y."/>
            <person name="Kubota E."/>
            <person name="Arita M."/>
            <person name="Leon D."/>
            <person name="Endo A."/>
        </authorList>
    </citation>
    <scope>NUCLEOTIDE SEQUENCE [LARGE SCALE GENOMIC DNA]</scope>
    <source>
        <strain evidence="1 2">F192-5</strain>
    </source>
</reference>
<proteinExistence type="predicted"/>
<dbReference type="EMBL" id="BJJW01000015">
    <property type="protein sequence ID" value="GDZ84519.1"/>
    <property type="molecule type" value="Genomic_DNA"/>
</dbReference>
<evidence type="ECO:0008006" key="3">
    <source>
        <dbReference type="Google" id="ProtNLM"/>
    </source>
</evidence>
<dbReference type="Gene3D" id="3.30.450.20">
    <property type="entry name" value="PAS domain"/>
    <property type="match status" value="1"/>
</dbReference>
<dbReference type="InterPro" id="IPR035965">
    <property type="entry name" value="PAS-like_dom_sf"/>
</dbReference>
<sequence>MVGQIAPNKHNKTVDTQAIINLPTGSLSLNALYQVLNILPFEVTFADENDFIAYYSDNPQRVNSRTVDLLGQPFLSLFNQDEQEAISQILRDLHQGAADHYEQWFPQNKQTIYNNFYAVRDEDGTFLGTLQFTGDITRIQGLRGIRTVFNAGKSDR</sequence>
<gene>
    <name evidence="1" type="ORF">LCIT_17610</name>
</gene>
<organism evidence="1 2">
    <name type="scientific">Leuconostoc citreum</name>
    <dbReference type="NCBI Taxonomy" id="33964"/>
    <lineage>
        <taxon>Bacteria</taxon>
        <taxon>Bacillati</taxon>
        <taxon>Bacillota</taxon>
        <taxon>Bacilli</taxon>
        <taxon>Lactobacillales</taxon>
        <taxon>Lactobacillaceae</taxon>
        <taxon>Leuconostoc</taxon>
    </lineage>
</organism>
<dbReference type="RefSeq" id="WP_004905022.1">
    <property type="nucleotide sequence ID" value="NZ_BJJW01000015.1"/>
</dbReference>
<protein>
    <recommendedName>
        <fullName evidence="3">PAS domain-containing protein</fullName>
    </recommendedName>
</protein>
<dbReference type="Pfam" id="PF13596">
    <property type="entry name" value="PAS_10"/>
    <property type="match status" value="1"/>
</dbReference>
<comment type="caution">
    <text evidence="1">The sequence shown here is derived from an EMBL/GenBank/DDBJ whole genome shotgun (WGS) entry which is preliminary data.</text>
</comment>
<dbReference type="Proteomes" id="UP000323274">
    <property type="component" value="Unassembled WGS sequence"/>
</dbReference>
<evidence type="ECO:0000313" key="1">
    <source>
        <dbReference type="EMBL" id="GDZ84519.1"/>
    </source>
</evidence>
<dbReference type="AlphaFoldDB" id="A0A5A5U2B6"/>